<sequence>MSAGRKFATKPTTPIRFFFLSSVLFFGSSLQQLVCVCACAFSVADCLVRLCARRRRPLVCDRREQTPSLRTTDGRRPTLLSWRSVLFLSPLAHILLCLLTVWWSSGTVRFNGFGCS</sequence>
<dbReference type="AlphaFoldDB" id="A0A4D5RCM9"/>
<accession>A0A4D5RCM9</accession>
<evidence type="ECO:0000256" key="1">
    <source>
        <dbReference type="SAM" id="Phobius"/>
    </source>
</evidence>
<keyword evidence="1" id="KW-0472">Membrane</keyword>
<proteinExistence type="predicted"/>
<name>A0A4D5RCM9_IXOSC</name>
<protein>
    <submittedName>
        <fullName evidence="2">Uncharacterized protein</fullName>
    </submittedName>
</protein>
<evidence type="ECO:0000313" key="2">
    <source>
        <dbReference type="EMBL" id="MOY34858.1"/>
    </source>
</evidence>
<dbReference type="EMBL" id="GHJT01000887">
    <property type="protein sequence ID" value="MOY34858.1"/>
    <property type="molecule type" value="Transcribed_RNA"/>
</dbReference>
<feature type="transmembrane region" description="Helical" evidence="1">
    <location>
        <begin position="85"/>
        <end position="103"/>
    </location>
</feature>
<reference evidence="2" key="1">
    <citation type="submission" date="2019-04" db="EMBL/GenBank/DDBJ databases">
        <title>An insight into the mialome of Ixodes scapularis.</title>
        <authorList>
            <person name="Ribeiro J.M."/>
            <person name="Mather T.N."/>
            <person name="Karim S."/>
        </authorList>
    </citation>
    <scope>NUCLEOTIDE SEQUENCE</scope>
</reference>
<keyword evidence="1" id="KW-0812">Transmembrane</keyword>
<keyword evidence="1" id="KW-1133">Transmembrane helix</keyword>
<organism evidence="2">
    <name type="scientific">Ixodes scapularis</name>
    <name type="common">Black-legged tick</name>
    <name type="synonym">Deer tick</name>
    <dbReference type="NCBI Taxonomy" id="6945"/>
    <lineage>
        <taxon>Eukaryota</taxon>
        <taxon>Metazoa</taxon>
        <taxon>Ecdysozoa</taxon>
        <taxon>Arthropoda</taxon>
        <taxon>Chelicerata</taxon>
        <taxon>Arachnida</taxon>
        <taxon>Acari</taxon>
        <taxon>Parasitiformes</taxon>
        <taxon>Ixodida</taxon>
        <taxon>Ixodoidea</taxon>
        <taxon>Ixodidae</taxon>
        <taxon>Ixodinae</taxon>
        <taxon>Ixodes</taxon>
    </lineage>
</organism>